<feature type="compositionally biased region" description="Low complexity" evidence="7">
    <location>
        <begin position="209"/>
        <end position="239"/>
    </location>
</feature>
<dbReference type="SUPFAM" id="SSF50998">
    <property type="entry name" value="Quinoprotein alcohol dehydrogenase-like"/>
    <property type="match status" value="1"/>
</dbReference>
<dbReference type="GO" id="GO:0016020">
    <property type="term" value="C:membrane"/>
    <property type="evidence" value="ECO:0007669"/>
    <property type="project" value="InterPro"/>
</dbReference>
<dbReference type="SMART" id="SM00564">
    <property type="entry name" value="PQQ"/>
    <property type="match status" value="6"/>
</dbReference>
<evidence type="ECO:0000256" key="4">
    <source>
        <dbReference type="ARBA" id="ARBA00022729"/>
    </source>
</evidence>
<feature type="domain" description="Pyrrolo-quinoline quinone repeat" evidence="8">
    <location>
        <begin position="252"/>
        <end position="601"/>
    </location>
</feature>
<protein>
    <submittedName>
        <fullName evidence="9">Alcohol dehydrogenase (Quinone), dehydrogenase subunit</fullName>
        <ecNumber evidence="9">1.1.5.5</ecNumber>
    </submittedName>
</protein>
<dbReference type="GO" id="GO:0016614">
    <property type="term" value="F:oxidoreductase activity, acting on CH-OH group of donors"/>
    <property type="evidence" value="ECO:0007669"/>
    <property type="project" value="InterPro"/>
</dbReference>
<reference evidence="9" key="1">
    <citation type="submission" date="2023-07" db="EMBL/GenBank/DDBJ databases">
        <authorList>
            <person name="Pelsma A.J. K."/>
        </authorList>
    </citation>
    <scope>NUCLEOTIDE SEQUENCE</scope>
</reference>
<dbReference type="InterPro" id="IPR017512">
    <property type="entry name" value="PQQ_MeOH/EtOH_DH"/>
</dbReference>
<gene>
    <name evidence="9" type="primary">adhA</name>
    <name evidence="9" type="ORF">AMST5_00509</name>
</gene>
<dbReference type="PANTHER" id="PTHR32303:SF4">
    <property type="entry name" value="QUINOPROTEIN GLUCOSE DEHYDROGENASE"/>
    <property type="match status" value="1"/>
</dbReference>
<accession>A0AA48LZ71</accession>
<evidence type="ECO:0000256" key="3">
    <source>
        <dbReference type="ARBA" id="ARBA00022723"/>
    </source>
</evidence>
<evidence type="ECO:0000256" key="5">
    <source>
        <dbReference type="ARBA" id="ARBA00022891"/>
    </source>
</evidence>
<dbReference type="Gene3D" id="2.140.10.10">
    <property type="entry name" value="Quinoprotein alcohol dehydrogenase-like superfamily"/>
    <property type="match status" value="1"/>
</dbReference>
<comment type="similarity">
    <text evidence="2">Belongs to the bacterial PQQ dehydrogenase family.</text>
</comment>
<proteinExistence type="inferred from homology"/>
<dbReference type="EMBL" id="OY288114">
    <property type="protein sequence ID" value="CAJ0852055.1"/>
    <property type="molecule type" value="Genomic_DNA"/>
</dbReference>
<dbReference type="CDD" id="cd10278">
    <property type="entry name" value="PQQ_MDH"/>
    <property type="match status" value="1"/>
</dbReference>
<dbReference type="GO" id="GO:0005509">
    <property type="term" value="F:calcium ion binding"/>
    <property type="evidence" value="ECO:0007669"/>
    <property type="project" value="InterPro"/>
</dbReference>
<feature type="domain" description="Pyrrolo-quinoline quinone repeat" evidence="8">
    <location>
        <begin position="715"/>
        <end position="771"/>
    </location>
</feature>
<comment type="cofactor">
    <cofactor evidence="1">
        <name>pyrroloquinoline quinone</name>
        <dbReference type="ChEBI" id="CHEBI:58442"/>
    </cofactor>
</comment>
<dbReference type="NCBIfam" id="TIGR03075">
    <property type="entry name" value="PQQ_enz_alc_DH"/>
    <property type="match status" value="1"/>
</dbReference>
<dbReference type="InterPro" id="IPR018391">
    <property type="entry name" value="PQQ_b-propeller_rpt"/>
</dbReference>
<dbReference type="InterPro" id="IPR011047">
    <property type="entry name" value="Quinoprotein_ADH-like_sf"/>
</dbReference>
<dbReference type="EC" id="1.1.5.5" evidence="9"/>
<dbReference type="GO" id="GO:0030288">
    <property type="term" value="C:outer membrane-bounded periplasmic space"/>
    <property type="evidence" value="ECO:0007669"/>
    <property type="project" value="InterPro"/>
</dbReference>
<evidence type="ECO:0000313" key="9">
    <source>
        <dbReference type="EMBL" id="CAJ0852055.1"/>
    </source>
</evidence>
<dbReference type="FunFam" id="2.140.10.10:FF:000003">
    <property type="entry name" value="Methanol dehydrogenase, large subunit"/>
    <property type="match status" value="1"/>
</dbReference>
<evidence type="ECO:0000256" key="1">
    <source>
        <dbReference type="ARBA" id="ARBA00001931"/>
    </source>
</evidence>
<evidence type="ECO:0000256" key="2">
    <source>
        <dbReference type="ARBA" id="ARBA00008156"/>
    </source>
</evidence>
<dbReference type="InterPro" id="IPR001479">
    <property type="entry name" value="Quinoprotein_DH_CS"/>
</dbReference>
<sequence length="822" mass="88889">MRIFVLKLPPSEVIRLLRSEIKVAHGAPELNITIRKEYQIEEEFDYAAYGVQDATDVDLVSATTKLTIEPRVESGYWVLETEVERELGPLSRKEEYGMTPSVLSLDEFEAELKSPGSKKISVRLVTQAAADKEDFDKWLAALEARHGGNKMAKEDDAARAANRTLALSVAAIWSIGAGIYFISDSLTEKAPKHESASAESHAEVIAASEAPPAAPAAPAAPATPSAPSAPAAAPASASSDELLTLQKDPKQWVTPTGDYWNLRHSGLKQITTENVGKLQAAWQFSTGVLRGHEGAPLVVGDVMYLHTPFPNIVYALDLKDPAHQILWKYEPKQDPSVVPVMCCDTVNRGLAYGDGKIFLAQADTTLVALDAKTGKLVWSVKNGDPSKGQTSTAAPHVFKDKVFVGIAGGEFGVRGHITAYSVKDGKQVWRGYSMGPDADTLIEPGKTTHLGQPVEKDSGISTWQGDQWQTGGGTTWGWYSYDPELNLVYYGSGNPSTWNPVQRPGDNRWSMTIWARDLDTGKAKWLYQMTPHDEWDYDGINEMILADQDIGGKKVKTLVHFDRNGFAYTLDRTNGDLLVAEKYDPAVNWATKVDMDKSSKTYGRPLVVDKFSTQHNGEDTNTQGVCPAALGSKDEQPASFDPATQLFLVPTNHVCMDYEPFRVSYTAGQPYVGATLEMFPAGKVLGDGTNHTGNFIAWDAKTGKIVWSNKEQFSAWGGAVSTDGGVTFYGTLEGYLKAVDTKTGKELYKYKTPSGIIGNVITYESGGKQYVAVLSGVGGWAGIGLAAGLSKSNEGLGAVGNYASLANYTALGGVLTVFGLPE</sequence>
<keyword evidence="5" id="KW-0634">PQQ</keyword>
<dbReference type="AlphaFoldDB" id="A0AA48LZ71"/>
<organism evidence="9">
    <name type="scientific">freshwater sediment metagenome</name>
    <dbReference type="NCBI Taxonomy" id="556182"/>
    <lineage>
        <taxon>unclassified sequences</taxon>
        <taxon>metagenomes</taxon>
        <taxon>ecological metagenomes</taxon>
    </lineage>
</organism>
<keyword evidence="3" id="KW-0479">Metal-binding</keyword>
<name>A0AA48LZ71_9ZZZZ</name>
<evidence type="ECO:0000256" key="7">
    <source>
        <dbReference type="SAM" id="MobiDB-lite"/>
    </source>
</evidence>
<dbReference type="InterPro" id="IPR002372">
    <property type="entry name" value="PQQ_rpt_dom"/>
</dbReference>
<dbReference type="PANTHER" id="PTHR32303">
    <property type="entry name" value="QUINOPROTEIN ALCOHOL DEHYDROGENASE (CYTOCHROME C)"/>
    <property type="match status" value="1"/>
</dbReference>
<dbReference type="PROSITE" id="PS00364">
    <property type="entry name" value="BACTERIAL_PQQ_2"/>
    <property type="match status" value="1"/>
</dbReference>
<keyword evidence="6 9" id="KW-0560">Oxidoreductase</keyword>
<dbReference type="Pfam" id="PF01011">
    <property type="entry name" value="PQQ"/>
    <property type="match status" value="2"/>
</dbReference>
<feature type="region of interest" description="Disordered" evidence="7">
    <location>
        <begin position="209"/>
        <end position="241"/>
    </location>
</feature>
<keyword evidence="4" id="KW-0732">Signal</keyword>
<evidence type="ECO:0000259" key="8">
    <source>
        <dbReference type="Pfam" id="PF01011"/>
    </source>
</evidence>
<evidence type="ECO:0000256" key="6">
    <source>
        <dbReference type="ARBA" id="ARBA00023002"/>
    </source>
</evidence>